<accession>A0AAX7VQ47</accession>
<dbReference type="Pfam" id="PF00271">
    <property type="entry name" value="Helicase_C"/>
    <property type="match status" value="1"/>
</dbReference>
<reference evidence="23 24" key="1">
    <citation type="submission" date="2018-05" db="EMBL/GenBank/DDBJ databases">
        <authorList>
            <person name="Datahose"/>
        </authorList>
    </citation>
    <scope>NUCLEOTIDE SEQUENCE</scope>
</reference>
<name>A0AAX7VQ47_ASTCA</name>
<evidence type="ECO:0000256" key="13">
    <source>
        <dbReference type="ARBA" id="ARBA00022833"/>
    </source>
</evidence>
<evidence type="ECO:0000259" key="21">
    <source>
        <dbReference type="PROSITE" id="PS51194"/>
    </source>
</evidence>
<evidence type="ECO:0000256" key="10">
    <source>
        <dbReference type="ARBA" id="ARBA00022741"/>
    </source>
</evidence>
<evidence type="ECO:0000313" key="23">
    <source>
        <dbReference type="Ensembl" id="ENSACLP00000083924.1"/>
    </source>
</evidence>
<dbReference type="InterPro" id="IPR051363">
    <property type="entry name" value="RLR_Helicase"/>
</dbReference>
<evidence type="ECO:0000256" key="1">
    <source>
        <dbReference type="ARBA" id="ARBA00004496"/>
    </source>
</evidence>
<dbReference type="InterPro" id="IPR006935">
    <property type="entry name" value="Helicase/UvrB_N"/>
</dbReference>
<comment type="subcellular location">
    <subcellularLocation>
        <location evidence="1">Cytoplasm</location>
    </subcellularLocation>
</comment>
<dbReference type="PROSITE" id="PS51194">
    <property type="entry name" value="HELICASE_CTER"/>
    <property type="match status" value="1"/>
</dbReference>
<keyword evidence="17" id="KW-0694">RNA-binding</keyword>
<dbReference type="Pfam" id="PF11648">
    <property type="entry name" value="RIG-I_C-RD"/>
    <property type="match status" value="1"/>
</dbReference>
<keyword evidence="6" id="KW-0597">Phosphoprotein</keyword>
<keyword evidence="24" id="KW-1185">Reference proteome</keyword>
<evidence type="ECO:0000259" key="22">
    <source>
        <dbReference type="PROSITE" id="PS51789"/>
    </source>
</evidence>
<dbReference type="SUPFAM" id="SSF47986">
    <property type="entry name" value="DEATH domain"/>
    <property type="match status" value="1"/>
</dbReference>
<dbReference type="GO" id="GO:0140374">
    <property type="term" value="P:antiviral innate immune response"/>
    <property type="evidence" value="ECO:0007669"/>
    <property type="project" value="TreeGrafter"/>
</dbReference>
<dbReference type="InterPro" id="IPR027417">
    <property type="entry name" value="P-loop_NTPase"/>
</dbReference>
<dbReference type="InterPro" id="IPR011029">
    <property type="entry name" value="DEATH-like_dom_sf"/>
</dbReference>
<evidence type="ECO:0000256" key="2">
    <source>
        <dbReference type="ARBA" id="ARBA00006866"/>
    </source>
</evidence>
<dbReference type="GO" id="GO:0003727">
    <property type="term" value="F:single-stranded RNA binding"/>
    <property type="evidence" value="ECO:0007669"/>
    <property type="project" value="TreeGrafter"/>
</dbReference>
<evidence type="ECO:0000256" key="5">
    <source>
        <dbReference type="ARBA" id="ARBA00022499"/>
    </source>
</evidence>
<reference evidence="24" key="2">
    <citation type="submission" date="2023-03" db="EMBL/GenBank/DDBJ databases">
        <authorList>
            <consortium name="Wellcome Sanger Institute Data Sharing"/>
        </authorList>
    </citation>
    <scope>NUCLEOTIDE SEQUENCE [LARGE SCALE GENOMIC DNA]</scope>
</reference>
<keyword evidence="5" id="KW-1017">Isopeptide bond</keyword>
<dbReference type="Ensembl" id="ENSACLT00000050336.1">
    <property type="protein sequence ID" value="ENSACLP00000083924.1"/>
    <property type="gene ID" value="ENSACLG00000012934.2"/>
</dbReference>
<dbReference type="InterPro" id="IPR014001">
    <property type="entry name" value="Helicase_ATP-bd"/>
</dbReference>
<dbReference type="Proteomes" id="UP000265100">
    <property type="component" value="Chromosome 16"/>
</dbReference>
<dbReference type="Gene3D" id="2.170.150.30">
    <property type="entry name" value="RIG-I-like receptor, C-terminal regulatory domain"/>
    <property type="match status" value="1"/>
</dbReference>
<dbReference type="GO" id="GO:0003677">
    <property type="term" value="F:DNA binding"/>
    <property type="evidence" value="ECO:0007669"/>
    <property type="project" value="InterPro"/>
</dbReference>
<sequence length="948" mass="108189">MESETDEMRECLIGCLRPRLKELIVVDRVLDLIDFIENEQKERIRQKARNDGDISAADYLINAVVQKPHTPGWFTAFVDALNNGGCNFAADYMQLNLPTPEAEAENENCVRLIHLLIPSLADMATETVCAHCFSERLLTEDERDRITAEIVNRGRRSGARELLRRIIKCPPGWYSTFLQVLKDTEHHVLYNELTGNEAVSARQTALTISQSADLLGISHVTISRTFCDSEPLLSFADGSALEVARSPEKEITLRDYQMEVAGPALEGKNIIVCLPTGSGKTRVAVYITKEHLDRRKAEGKPRKVIVLVNKVPLVEQHYSAEFLPFLKNKYKVERVSGDSQLKISFTEIVKKNDIIICTAQILENYLERANSGEDEDLTLIIIDECHHTQKGGVYNHIMMRYLKQKHKNKRLVKEQKEPVPLPQILGLTASPGVGGATKMEKAEEHILRICANLDASRIMTRRQEEFKKEQRKIVVSVEDRREDPFGDVIKKIMTAIHNHAELTPTCDLGSQNYEQWVVQKERQAAKDENQKVRVCAEHLRQYSESLNLCNTIRMQDAFSFLNKYYEEEMKKKTAPEEEHKIQITDTERFLFNLFKDNKKELETLAKNPEYENDSLSKLRTKILHEFSSRDEARGIVFIKTRRSAIALNQWIQENSKFADIGVKSAYVIGGGDQSVVKPMTSAEQKDVLKKFGNGQVNLLIATTVAEEGLDIPACNFVIRYGLVTNEIAMIQAQGRGRAEDSSYTLVEVKNSGVAEKECVNEYRKNMMNKAIQKIKSLNQAAYEKRITEFQIQAIMEEKVRMTKKKQKDIKNESPSNVKFSCRSCSEPICTGDDIQIIENMHRVNVTPQFRKLYIQRENTTLQERLLDYETNGFIACKNCGQRWGSMMMYKGIECPCLDVKNFVVNLNGKKISKCTKWNEVPIKFSAFDYAEHAINMTMSDNSDDDETM</sequence>
<comment type="catalytic activity">
    <reaction evidence="19">
        <text>ATP + H2O = ADP + phosphate + H(+)</text>
        <dbReference type="Rhea" id="RHEA:13065"/>
        <dbReference type="ChEBI" id="CHEBI:15377"/>
        <dbReference type="ChEBI" id="CHEBI:15378"/>
        <dbReference type="ChEBI" id="CHEBI:30616"/>
        <dbReference type="ChEBI" id="CHEBI:43474"/>
        <dbReference type="ChEBI" id="CHEBI:456216"/>
        <dbReference type="EC" id="3.6.4.13"/>
    </reaction>
    <physiologicalReaction direction="left-to-right" evidence="19">
        <dbReference type="Rhea" id="RHEA:13066"/>
    </physiologicalReaction>
</comment>
<dbReference type="Pfam" id="PF18119">
    <property type="entry name" value="RIG-I_C"/>
    <property type="match status" value="1"/>
</dbReference>
<dbReference type="Gene3D" id="1.10.533.10">
    <property type="entry name" value="Death Domain, Fas"/>
    <property type="match status" value="2"/>
</dbReference>
<gene>
    <name evidence="23" type="primary">IFIH1</name>
</gene>
<dbReference type="Gene3D" id="3.40.50.300">
    <property type="entry name" value="P-loop containing nucleotide triphosphate hydrolases"/>
    <property type="match status" value="2"/>
</dbReference>
<dbReference type="SMART" id="SM00490">
    <property type="entry name" value="HELICc"/>
    <property type="match status" value="1"/>
</dbReference>
<dbReference type="GO" id="GO:0008270">
    <property type="term" value="F:zinc ion binding"/>
    <property type="evidence" value="ECO:0007669"/>
    <property type="project" value="TreeGrafter"/>
</dbReference>
<evidence type="ECO:0000256" key="15">
    <source>
        <dbReference type="ARBA" id="ARBA00022843"/>
    </source>
</evidence>
<dbReference type="PROSITE" id="PS51192">
    <property type="entry name" value="HELICASE_ATP_BIND_1"/>
    <property type="match status" value="1"/>
</dbReference>
<organism evidence="23 24">
    <name type="scientific">Astatotilapia calliptera</name>
    <name type="common">Eastern happy</name>
    <name type="synonym">Chromis callipterus</name>
    <dbReference type="NCBI Taxonomy" id="8154"/>
    <lineage>
        <taxon>Eukaryota</taxon>
        <taxon>Metazoa</taxon>
        <taxon>Chordata</taxon>
        <taxon>Craniata</taxon>
        <taxon>Vertebrata</taxon>
        <taxon>Euteleostomi</taxon>
        <taxon>Actinopterygii</taxon>
        <taxon>Neopterygii</taxon>
        <taxon>Teleostei</taxon>
        <taxon>Neoteleostei</taxon>
        <taxon>Acanthomorphata</taxon>
        <taxon>Ovalentaria</taxon>
        <taxon>Cichlomorphae</taxon>
        <taxon>Cichliformes</taxon>
        <taxon>Cichlidae</taxon>
        <taxon>African cichlids</taxon>
        <taxon>Pseudocrenilabrinae</taxon>
        <taxon>Haplochromini</taxon>
        <taxon>Astatotilapia</taxon>
    </lineage>
</organism>
<evidence type="ECO:0000256" key="7">
    <source>
        <dbReference type="ARBA" id="ARBA00022588"/>
    </source>
</evidence>
<feature type="domain" description="Helicase C-terminal" evidence="21">
    <location>
        <begin position="614"/>
        <end position="782"/>
    </location>
</feature>
<keyword evidence="4" id="KW-0963">Cytoplasm</keyword>
<dbReference type="GeneTree" id="ENSGT00940000153173"/>
<feature type="domain" description="RLR CTR" evidence="22">
    <location>
        <begin position="806"/>
        <end position="934"/>
    </location>
</feature>
<evidence type="ECO:0000256" key="11">
    <source>
        <dbReference type="ARBA" id="ARBA00022801"/>
    </source>
</evidence>
<dbReference type="GO" id="GO:0039530">
    <property type="term" value="P:MDA-5 signaling pathway"/>
    <property type="evidence" value="ECO:0007669"/>
    <property type="project" value="TreeGrafter"/>
</dbReference>
<dbReference type="SUPFAM" id="SSF52540">
    <property type="entry name" value="P-loop containing nucleoside triphosphate hydrolases"/>
    <property type="match status" value="1"/>
</dbReference>
<evidence type="ECO:0000256" key="12">
    <source>
        <dbReference type="ARBA" id="ARBA00022806"/>
    </source>
</evidence>
<dbReference type="PANTHER" id="PTHR14074:SF14">
    <property type="entry name" value="INTERFERON-INDUCED HELICASE C DOMAIN-CONTAINING PROTEIN 1"/>
    <property type="match status" value="1"/>
</dbReference>
<evidence type="ECO:0000256" key="3">
    <source>
        <dbReference type="ARBA" id="ARBA00012552"/>
    </source>
</evidence>
<comment type="similarity">
    <text evidence="2">Belongs to the helicase family. RLR subfamily.</text>
</comment>
<dbReference type="GO" id="GO:0005737">
    <property type="term" value="C:cytoplasm"/>
    <property type="evidence" value="ECO:0007669"/>
    <property type="project" value="UniProtKB-SubCell"/>
</dbReference>
<dbReference type="InterPro" id="IPR031964">
    <property type="entry name" value="CARD_dom"/>
</dbReference>
<dbReference type="InterPro" id="IPR041204">
    <property type="entry name" value="RIG-I-like_C"/>
</dbReference>
<dbReference type="Gene3D" id="1.20.1320.30">
    <property type="match status" value="1"/>
</dbReference>
<reference evidence="23" key="4">
    <citation type="submission" date="2025-09" db="UniProtKB">
        <authorList>
            <consortium name="Ensembl"/>
        </authorList>
    </citation>
    <scope>IDENTIFICATION</scope>
</reference>
<keyword evidence="15" id="KW-0832">Ubl conjugation</keyword>
<keyword evidence="13" id="KW-0862">Zinc</keyword>
<keyword evidence="14" id="KW-0067">ATP-binding</keyword>
<dbReference type="GO" id="GO:0003724">
    <property type="term" value="F:RNA helicase activity"/>
    <property type="evidence" value="ECO:0007669"/>
    <property type="project" value="UniProtKB-EC"/>
</dbReference>
<evidence type="ECO:0000256" key="9">
    <source>
        <dbReference type="ARBA" id="ARBA00022737"/>
    </source>
</evidence>
<keyword evidence="18" id="KW-0051">Antiviral defense</keyword>
<dbReference type="GO" id="GO:0016787">
    <property type="term" value="F:hydrolase activity"/>
    <property type="evidence" value="ECO:0007669"/>
    <property type="project" value="UniProtKB-KW"/>
</dbReference>
<evidence type="ECO:0000256" key="16">
    <source>
        <dbReference type="ARBA" id="ARBA00022859"/>
    </source>
</evidence>
<protein>
    <recommendedName>
        <fullName evidence="3">RNA helicase</fullName>
        <ecNumber evidence="3">3.6.4.13</ecNumber>
    </recommendedName>
</protein>
<keyword evidence="12" id="KW-0347">Helicase</keyword>
<dbReference type="PANTHER" id="PTHR14074">
    <property type="entry name" value="HELICASE WITH DEATH DOMAIN-RELATED"/>
    <property type="match status" value="1"/>
</dbReference>
<keyword evidence="10" id="KW-0547">Nucleotide-binding</keyword>
<evidence type="ECO:0000256" key="6">
    <source>
        <dbReference type="ARBA" id="ARBA00022553"/>
    </source>
</evidence>
<dbReference type="InterPro" id="IPR001650">
    <property type="entry name" value="Helicase_C-like"/>
</dbReference>
<dbReference type="EC" id="3.6.4.13" evidence="3"/>
<keyword evidence="7" id="KW-0399">Innate immunity</keyword>
<feature type="domain" description="Helicase ATP-binding" evidence="20">
    <location>
        <begin position="261"/>
        <end position="449"/>
    </location>
</feature>
<dbReference type="SMART" id="SM00487">
    <property type="entry name" value="DEXDc"/>
    <property type="match status" value="1"/>
</dbReference>
<reference evidence="23" key="3">
    <citation type="submission" date="2025-08" db="UniProtKB">
        <authorList>
            <consortium name="Ensembl"/>
        </authorList>
    </citation>
    <scope>IDENTIFICATION</scope>
</reference>
<evidence type="ECO:0000256" key="17">
    <source>
        <dbReference type="ARBA" id="ARBA00022884"/>
    </source>
</evidence>
<evidence type="ECO:0000259" key="20">
    <source>
        <dbReference type="PROSITE" id="PS51192"/>
    </source>
</evidence>
<dbReference type="InterPro" id="IPR038557">
    <property type="entry name" value="RLR_C_sf"/>
</dbReference>
<keyword evidence="16" id="KW-0391">Immunity</keyword>
<dbReference type="GO" id="GO:0003725">
    <property type="term" value="F:double-stranded RNA binding"/>
    <property type="evidence" value="ECO:0007669"/>
    <property type="project" value="TreeGrafter"/>
</dbReference>
<dbReference type="PROSITE" id="PS51789">
    <property type="entry name" value="RLR_CTR"/>
    <property type="match status" value="1"/>
</dbReference>
<dbReference type="AlphaFoldDB" id="A0AAX7VQ47"/>
<proteinExistence type="inferred from homology"/>
<evidence type="ECO:0000256" key="14">
    <source>
        <dbReference type="ARBA" id="ARBA00022840"/>
    </source>
</evidence>
<evidence type="ECO:0000256" key="19">
    <source>
        <dbReference type="ARBA" id="ARBA00049390"/>
    </source>
</evidence>
<dbReference type="InterPro" id="IPR021673">
    <property type="entry name" value="RLR_CTR"/>
</dbReference>
<evidence type="ECO:0000256" key="18">
    <source>
        <dbReference type="ARBA" id="ARBA00023118"/>
    </source>
</evidence>
<keyword evidence="8" id="KW-0479">Metal-binding</keyword>
<evidence type="ECO:0000256" key="8">
    <source>
        <dbReference type="ARBA" id="ARBA00022723"/>
    </source>
</evidence>
<evidence type="ECO:0000256" key="4">
    <source>
        <dbReference type="ARBA" id="ARBA00022490"/>
    </source>
</evidence>
<dbReference type="GO" id="GO:0005524">
    <property type="term" value="F:ATP binding"/>
    <property type="evidence" value="ECO:0007669"/>
    <property type="project" value="UniProtKB-KW"/>
</dbReference>
<evidence type="ECO:0000313" key="24">
    <source>
        <dbReference type="Proteomes" id="UP000265100"/>
    </source>
</evidence>
<keyword evidence="9" id="KW-0677">Repeat</keyword>
<dbReference type="Pfam" id="PF04851">
    <property type="entry name" value="ResIII"/>
    <property type="match status" value="1"/>
</dbReference>
<dbReference type="Pfam" id="PF16739">
    <property type="entry name" value="CARD_2"/>
    <property type="match status" value="2"/>
</dbReference>
<keyword evidence="11" id="KW-0378">Hydrolase</keyword>